<evidence type="ECO:0000256" key="2">
    <source>
        <dbReference type="ARBA" id="ARBA00012379"/>
    </source>
</evidence>
<evidence type="ECO:0000313" key="9">
    <source>
        <dbReference type="Proteomes" id="UP001468095"/>
    </source>
</evidence>
<dbReference type="RefSeq" id="WP_072051052.1">
    <property type="nucleotide sequence ID" value="NZ_JBCGBG010000011.1"/>
</dbReference>
<keyword evidence="9" id="KW-1185">Reference proteome</keyword>
<dbReference type="EMBL" id="JBCGBG010000011">
    <property type="protein sequence ID" value="MEL7698409.1"/>
    <property type="molecule type" value="Genomic_DNA"/>
</dbReference>
<dbReference type="EC" id="3.6.1.23" evidence="2"/>
<name>A0ABU9MQS3_9GAMM</name>
<dbReference type="InterPro" id="IPR008181">
    <property type="entry name" value="dUTPase"/>
</dbReference>
<comment type="caution">
    <text evidence="8">The sequence shown here is derived from an EMBL/GenBank/DDBJ whole genome shotgun (WGS) entry which is preliminary data.</text>
</comment>
<comment type="catalytic activity">
    <reaction evidence="5">
        <text>dUTP + H2O = dUMP + diphosphate + H(+)</text>
        <dbReference type="Rhea" id="RHEA:10248"/>
        <dbReference type="ChEBI" id="CHEBI:15377"/>
        <dbReference type="ChEBI" id="CHEBI:15378"/>
        <dbReference type="ChEBI" id="CHEBI:33019"/>
        <dbReference type="ChEBI" id="CHEBI:61555"/>
        <dbReference type="ChEBI" id="CHEBI:246422"/>
        <dbReference type="EC" id="3.6.1.23"/>
    </reaction>
</comment>
<evidence type="ECO:0000256" key="1">
    <source>
        <dbReference type="ARBA" id="ARBA00006581"/>
    </source>
</evidence>
<keyword evidence="3 8" id="KW-0378">Hydrolase</keyword>
<feature type="compositionally biased region" description="Polar residues" evidence="6">
    <location>
        <begin position="149"/>
        <end position="174"/>
    </location>
</feature>
<evidence type="ECO:0000259" key="7">
    <source>
        <dbReference type="Pfam" id="PF00692"/>
    </source>
</evidence>
<feature type="domain" description="dUTPase-like" evidence="7">
    <location>
        <begin position="13"/>
        <end position="150"/>
    </location>
</feature>
<dbReference type="Pfam" id="PF00692">
    <property type="entry name" value="dUTPase"/>
    <property type="match status" value="1"/>
</dbReference>
<feature type="region of interest" description="Disordered" evidence="6">
    <location>
        <begin position="140"/>
        <end position="198"/>
    </location>
</feature>
<dbReference type="NCBIfam" id="TIGR00576">
    <property type="entry name" value="dut"/>
    <property type="match status" value="1"/>
</dbReference>
<dbReference type="InterPro" id="IPR036157">
    <property type="entry name" value="dUTPase-like_sf"/>
</dbReference>
<dbReference type="SUPFAM" id="SSF51283">
    <property type="entry name" value="dUTPase-like"/>
    <property type="match status" value="1"/>
</dbReference>
<evidence type="ECO:0000256" key="3">
    <source>
        <dbReference type="ARBA" id="ARBA00022801"/>
    </source>
</evidence>
<dbReference type="Gene3D" id="2.70.40.10">
    <property type="match status" value="1"/>
</dbReference>
<proteinExistence type="inferred from homology"/>
<evidence type="ECO:0000256" key="6">
    <source>
        <dbReference type="SAM" id="MobiDB-lite"/>
    </source>
</evidence>
<dbReference type="GO" id="GO:0004170">
    <property type="term" value="F:dUTP diphosphatase activity"/>
    <property type="evidence" value="ECO:0007669"/>
    <property type="project" value="UniProtKB-EC"/>
</dbReference>
<accession>A0ABU9MQS3</accession>
<reference evidence="8 9" key="1">
    <citation type="submission" date="2024-04" db="EMBL/GenBank/DDBJ databases">
        <authorList>
            <person name="Suleimanova A.D."/>
            <person name="Pudova D.S."/>
            <person name="Shagimardanova E.I."/>
            <person name="Sharipova M.R."/>
        </authorList>
    </citation>
    <scope>NUCLEOTIDE SEQUENCE [LARGE SCALE GENOMIC DNA]</scope>
    <source>
        <strain evidence="8 9">3.1</strain>
    </source>
</reference>
<evidence type="ECO:0000313" key="8">
    <source>
        <dbReference type="EMBL" id="MEL7698409.1"/>
    </source>
</evidence>
<dbReference type="Proteomes" id="UP001468095">
    <property type="component" value="Unassembled WGS sequence"/>
</dbReference>
<dbReference type="PANTHER" id="PTHR11241:SF0">
    <property type="entry name" value="DEOXYURIDINE 5'-TRIPHOSPHATE NUCLEOTIDOHYDROLASE"/>
    <property type="match status" value="1"/>
</dbReference>
<dbReference type="InterPro" id="IPR033704">
    <property type="entry name" value="dUTPase_trimeric"/>
</dbReference>
<dbReference type="CDD" id="cd07557">
    <property type="entry name" value="trimeric_dUTPase"/>
    <property type="match status" value="1"/>
</dbReference>
<dbReference type="PANTHER" id="PTHR11241">
    <property type="entry name" value="DEOXYURIDINE 5'-TRIPHOSPHATE NUCLEOTIDOHYDROLASE"/>
    <property type="match status" value="1"/>
</dbReference>
<dbReference type="InterPro" id="IPR029054">
    <property type="entry name" value="dUTPase-like"/>
</dbReference>
<comment type="similarity">
    <text evidence="1">Belongs to the dUTPase family.</text>
</comment>
<sequence>MPQIKIKRLTPDAKLPFRGSDGAAAWDITALDVKNNVVLTQGATRQPRAWWVTTGLAVEIQPGYCMKIYPRSGLAVNNFLRLANNVAIIDSDYRGEIKLRMIADEGGQFIEPKAGMVIAQATIEKVESVTWKEVDQLSETARGDGGFGSTTPVQTNPTPVEDNTSTTAADSQEPAQVEESAVNETATSTSASTKTTSK</sequence>
<keyword evidence="4" id="KW-0546">Nucleotide metabolism</keyword>
<gene>
    <name evidence="8" type="primary">dut</name>
    <name evidence="8" type="ORF">AABB92_22485</name>
</gene>
<evidence type="ECO:0000256" key="4">
    <source>
        <dbReference type="ARBA" id="ARBA00023080"/>
    </source>
</evidence>
<feature type="compositionally biased region" description="Low complexity" evidence="6">
    <location>
        <begin position="185"/>
        <end position="198"/>
    </location>
</feature>
<protein>
    <recommendedName>
        <fullName evidence="2">dUTP diphosphatase</fullName>
        <ecNumber evidence="2">3.6.1.23</ecNumber>
    </recommendedName>
</protein>
<dbReference type="NCBIfam" id="NF001862">
    <property type="entry name" value="PRK00601.1"/>
    <property type="match status" value="1"/>
</dbReference>
<organism evidence="8 9">
    <name type="scientific">Pantoea brenneri</name>
    <dbReference type="NCBI Taxonomy" id="472694"/>
    <lineage>
        <taxon>Bacteria</taxon>
        <taxon>Pseudomonadati</taxon>
        <taxon>Pseudomonadota</taxon>
        <taxon>Gammaproteobacteria</taxon>
        <taxon>Enterobacterales</taxon>
        <taxon>Erwiniaceae</taxon>
        <taxon>Pantoea</taxon>
    </lineage>
</organism>
<evidence type="ECO:0000256" key="5">
    <source>
        <dbReference type="ARBA" id="ARBA00047686"/>
    </source>
</evidence>